<dbReference type="EMBL" id="KV425891">
    <property type="protein sequence ID" value="KZW01844.1"/>
    <property type="molecule type" value="Genomic_DNA"/>
</dbReference>
<dbReference type="STRING" id="1314781.A0A165P9I7"/>
<dbReference type="SUPFAM" id="SSF50129">
    <property type="entry name" value="GroES-like"/>
    <property type="match status" value="1"/>
</dbReference>
<dbReference type="Gene3D" id="3.40.50.720">
    <property type="entry name" value="NAD(P)-binding Rossmann-like Domain"/>
    <property type="match status" value="1"/>
</dbReference>
<reference evidence="2 3" key="1">
    <citation type="journal article" date="2016" name="Mol. Biol. Evol.">
        <title>Comparative Genomics of Early-Diverging Mushroom-Forming Fungi Provides Insights into the Origins of Lignocellulose Decay Capabilities.</title>
        <authorList>
            <person name="Nagy L.G."/>
            <person name="Riley R."/>
            <person name="Tritt A."/>
            <person name="Adam C."/>
            <person name="Daum C."/>
            <person name="Floudas D."/>
            <person name="Sun H."/>
            <person name="Yadav J.S."/>
            <person name="Pangilinan J."/>
            <person name="Larsson K.H."/>
            <person name="Matsuura K."/>
            <person name="Barry K."/>
            <person name="Labutti K."/>
            <person name="Kuo R."/>
            <person name="Ohm R.A."/>
            <person name="Bhattacharya S.S."/>
            <person name="Shirouzu T."/>
            <person name="Yoshinaga Y."/>
            <person name="Martin F.M."/>
            <person name="Grigoriev I.V."/>
            <person name="Hibbett D.S."/>
        </authorList>
    </citation>
    <scope>NUCLEOTIDE SEQUENCE [LARGE SCALE GENOMIC DNA]</scope>
    <source>
        <strain evidence="2 3">HHB12029</strain>
    </source>
</reference>
<accession>A0A165P9I7</accession>
<dbReference type="InParanoid" id="A0A165P9I7"/>
<evidence type="ECO:0000259" key="1">
    <source>
        <dbReference type="SMART" id="SM00829"/>
    </source>
</evidence>
<dbReference type="Pfam" id="PF00107">
    <property type="entry name" value="ADH_zinc_N"/>
    <property type="match status" value="1"/>
</dbReference>
<dbReference type="InterPro" id="IPR013154">
    <property type="entry name" value="ADH-like_N"/>
</dbReference>
<organism evidence="2 3">
    <name type="scientific">Exidia glandulosa HHB12029</name>
    <dbReference type="NCBI Taxonomy" id="1314781"/>
    <lineage>
        <taxon>Eukaryota</taxon>
        <taxon>Fungi</taxon>
        <taxon>Dikarya</taxon>
        <taxon>Basidiomycota</taxon>
        <taxon>Agaricomycotina</taxon>
        <taxon>Agaricomycetes</taxon>
        <taxon>Auriculariales</taxon>
        <taxon>Exidiaceae</taxon>
        <taxon>Exidia</taxon>
    </lineage>
</organism>
<dbReference type="InterPro" id="IPR013149">
    <property type="entry name" value="ADH-like_C"/>
</dbReference>
<dbReference type="SUPFAM" id="SSF51735">
    <property type="entry name" value="NAD(P)-binding Rossmann-fold domains"/>
    <property type="match status" value="1"/>
</dbReference>
<sequence>MSYTKTMRQWYWPGKVAGYRNLVIREVPIPAPGPGEVLVKIHAISLNYRDIVIANDQYAGRKIIDDLTPGADPAGEVAGGDVDDWGQTASLVNIPDHLTYEEASTLSCAGVTAYRALLDGPAPIKAGETIVLQGTGGVSIFAAQIAVAAGVRVILTSSSDKKLEFAKSLGVHEVINYRSTPAWHERVLSLTNGRGAELVLDVAGGDTVTKSLDAIKFGGQVVLVGFLEGGISPGDLVIKAMFRNALVRGITVVDITLFKQLLRLVEFHKIKPVVGKVFQFEEAKDAFACLEKQDFVGKVVIRISKD</sequence>
<dbReference type="Pfam" id="PF08240">
    <property type="entry name" value="ADH_N"/>
    <property type="match status" value="1"/>
</dbReference>
<dbReference type="PANTHER" id="PTHR45033:SF2">
    <property type="entry name" value="ZINC-TYPE ALCOHOL DEHYDROGENASE-LIKE PROTEIN C1773.06C"/>
    <property type="match status" value="1"/>
</dbReference>
<gene>
    <name evidence="2" type="ORF">EXIGLDRAFT_829763</name>
</gene>
<evidence type="ECO:0000313" key="2">
    <source>
        <dbReference type="EMBL" id="KZW01844.1"/>
    </source>
</evidence>
<dbReference type="GO" id="GO:0016491">
    <property type="term" value="F:oxidoreductase activity"/>
    <property type="evidence" value="ECO:0007669"/>
    <property type="project" value="InterPro"/>
</dbReference>
<dbReference type="InterPro" id="IPR036291">
    <property type="entry name" value="NAD(P)-bd_dom_sf"/>
</dbReference>
<dbReference type="OrthoDB" id="9930022at2759"/>
<protein>
    <submittedName>
        <fullName evidence="2">Alcohol dehydrogenase zinc-binding domain-containing protein</fullName>
    </submittedName>
</protein>
<dbReference type="Gene3D" id="3.90.180.10">
    <property type="entry name" value="Medium-chain alcohol dehydrogenases, catalytic domain"/>
    <property type="match status" value="2"/>
</dbReference>
<dbReference type="InterPro" id="IPR052711">
    <property type="entry name" value="Zinc_ADH-like"/>
</dbReference>
<feature type="domain" description="Enoyl reductase (ER)" evidence="1">
    <location>
        <begin position="18"/>
        <end position="301"/>
    </location>
</feature>
<dbReference type="InterPro" id="IPR020843">
    <property type="entry name" value="ER"/>
</dbReference>
<dbReference type="Proteomes" id="UP000077266">
    <property type="component" value="Unassembled WGS sequence"/>
</dbReference>
<dbReference type="PANTHER" id="PTHR45033">
    <property type="match status" value="1"/>
</dbReference>
<keyword evidence="3" id="KW-1185">Reference proteome</keyword>
<proteinExistence type="predicted"/>
<dbReference type="SMART" id="SM00829">
    <property type="entry name" value="PKS_ER"/>
    <property type="match status" value="1"/>
</dbReference>
<dbReference type="InterPro" id="IPR011032">
    <property type="entry name" value="GroES-like_sf"/>
</dbReference>
<dbReference type="AlphaFoldDB" id="A0A165P9I7"/>
<name>A0A165P9I7_EXIGL</name>
<evidence type="ECO:0000313" key="3">
    <source>
        <dbReference type="Proteomes" id="UP000077266"/>
    </source>
</evidence>
<dbReference type="CDD" id="cd08276">
    <property type="entry name" value="MDR7"/>
    <property type="match status" value="1"/>
</dbReference>